<dbReference type="STRING" id="1166340.SAMN05192583_0069"/>
<evidence type="ECO:0000313" key="2">
    <source>
        <dbReference type="Proteomes" id="UP000199206"/>
    </source>
</evidence>
<sequence length="226" mass="23936">MRSGTNAELVALLEAAGITTALMASLEFKSETINIWTGSHRLEVQGSTDSVLNGKEFDPLVHGVVLNIGDNSFSMSGSDALEISLAIPSAPSTAISAASVYPDEYQGRNATLWRALMIAPSVPGTPATWAFRRVRVGAMDTIKITNDGLSHQFTLAIEGHASLISNATGSNYLDQRRFDANDASQDYTTSCANGDPAPTKQNLTGWAVVQARLDAGGTMINGVNIY</sequence>
<keyword evidence="2" id="KW-1185">Reference proteome</keyword>
<gene>
    <name evidence="1" type="ORF">SAMN05192583_0069</name>
</gene>
<dbReference type="Proteomes" id="UP000199206">
    <property type="component" value="Unassembled WGS sequence"/>
</dbReference>
<proteinExistence type="predicted"/>
<dbReference type="RefSeq" id="WP_139197906.1">
    <property type="nucleotide sequence ID" value="NZ_FOCF01000001.1"/>
</dbReference>
<dbReference type="EMBL" id="FOCF01000001">
    <property type="protein sequence ID" value="SEM40463.1"/>
    <property type="molecule type" value="Genomic_DNA"/>
</dbReference>
<accession>A0A1H7Y3A3</accession>
<evidence type="ECO:0000313" key="1">
    <source>
        <dbReference type="EMBL" id="SEM40463.1"/>
    </source>
</evidence>
<protein>
    <submittedName>
        <fullName evidence="1">Uncharacterized protein</fullName>
    </submittedName>
</protein>
<dbReference type="OrthoDB" id="7467502at2"/>
<organism evidence="1 2">
    <name type="scientific">Sphingomonas gellani</name>
    <dbReference type="NCBI Taxonomy" id="1166340"/>
    <lineage>
        <taxon>Bacteria</taxon>
        <taxon>Pseudomonadati</taxon>
        <taxon>Pseudomonadota</taxon>
        <taxon>Alphaproteobacteria</taxon>
        <taxon>Sphingomonadales</taxon>
        <taxon>Sphingomonadaceae</taxon>
        <taxon>Sphingomonas</taxon>
    </lineage>
</organism>
<reference evidence="2" key="1">
    <citation type="submission" date="2016-10" db="EMBL/GenBank/DDBJ databases">
        <authorList>
            <person name="Varghese N."/>
            <person name="Submissions S."/>
        </authorList>
    </citation>
    <scope>NUCLEOTIDE SEQUENCE [LARGE SCALE GENOMIC DNA]</scope>
    <source>
        <strain evidence="2">S6-262</strain>
    </source>
</reference>
<name>A0A1H7Y3A3_9SPHN</name>
<dbReference type="AlphaFoldDB" id="A0A1H7Y3A3"/>